<dbReference type="Proteomes" id="UP000195557">
    <property type="component" value="Unassembled WGS sequence"/>
</dbReference>
<feature type="region of interest" description="Disordered" evidence="1">
    <location>
        <begin position="206"/>
        <end position="247"/>
    </location>
</feature>
<accession>A0A1Y5ICS5</accession>
<gene>
    <name evidence="2" type="ORF">BE221DRAFT_145030</name>
</gene>
<evidence type="ECO:0000313" key="2">
    <source>
        <dbReference type="EMBL" id="OUS47390.1"/>
    </source>
</evidence>
<feature type="region of interest" description="Disordered" evidence="1">
    <location>
        <begin position="329"/>
        <end position="351"/>
    </location>
</feature>
<name>A0A1Y5ICS5_OSTTA</name>
<evidence type="ECO:0000256" key="1">
    <source>
        <dbReference type="SAM" id="MobiDB-lite"/>
    </source>
</evidence>
<dbReference type="AlphaFoldDB" id="A0A1Y5ICS5"/>
<protein>
    <submittedName>
        <fullName evidence="2">Uncharacterized protein</fullName>
    </submittedName>
</protein>
<dbReference type="EMBL" id="KZ155778">
    <property type="protein sequence ID" value="OUS47390.1"/>
    <property type="molecule type" value="Genomic_DNA"/>
</dbReference>
<sequence>MAIARRGARGGVAGGGADKAYEDARAENAEVISTLQARVYELTRALWEQKGGCDGCTGEEAVKEGTWVYLPDDLFEESPSIERVMTNAPNTEITFADLEVVRECAGSPGPLKRFVPEASSQAEILIQTPMAQIHPGGFAGALKRGLGDSPSYTLSPQSSLKPPSFGSDKLGTSFCADKVSPPMTEASPPVAVYSYATSAGTSAHRLSSGFGSGKPPRAGFKPGSLQHSKSSFGDRAARTSMNGTQPTSTVKFTGAAFRSARDEYLEKVLTFLTNEHGEEWVPIKSKSGVSGRCRKPVTMPETYLEFFDTHRDKFEICSEKKKVRLRERVLSDSGESDGTAVDSLSDGLKRL</sequence>
<organism evidence="2">
    <name type="scientific">Ostreococcus tauri</name>
    <name type="common">Marine green alga</name>
    <dbReference type="NCBI Taxonomy" id="70448"/>
    <lineage>
        <taxon>Eukaryota</taxon>
        <taxon>Viridiplantae</taxon>
        <taxon>Chlorophyta</taxon>
        <taxon>Mamiellophyceae</taxon>
        <taxon>Mamiellales</taxon>
        <taxon>Bathycoccaceae</taxon>
        <taxon>Ostreococcus</taxon>
    </lineage>
</organism>
<reference evidence="2" key="1">
    <citation type="submission" date="2017-04" db="EMBL/GenBank/DDBJ databases">
        <title>Population genomics of picophytoplankton unveils novel chromosome hypervariability.</title>
        <authorList>
            <consortium name="DOE Joint Genome Institute"/>
            <person name="Blanc-Mathieu R."/>
            <person name="Krasovec M."/>
            <person name="Hebrard M."/>
            <person name="Yau S."/>
            <person name="Desgranges E."/>
            <person name="Martin J."/>
            <person name="Schackwitz W."/>
            <person name="Kuo A."/>
            <person name="Salin G."/>
            <person name="Donnadieu C."/>
            <person name="Desdevises Y."/>
            <person name="Sanchez-Ferandin S."/>
            <person name="Moreau H."/>
            <person name="Rivals E."/>
            <person name="Grigoriev I.V."/>
            <person name="Grimsley N."/>
            <person name="Eyre-Walker A."/>
            <person name="Piganeau G."/>
        </authorList>
    </citation>
    <scope>NUCLEOTIDE SEQUENCE [LARGE SCALE GENOMIC DNA]</scope>
    <source>
        <strain evidence="2">RCC 1115</strain>
    </source>
</reference>
<proteinExistence type="predicted"/>